<keyword evidence="4" id="KW-0788">Thiol protease</keyword>
<sequence length="947" mass="105112">MTPLFNELCVTSIIAIKRPWSQTTISFRDTQAQRLPASTSMQQNDLKVQIRDAETLYSKATKFELSKRYDQAYEHYIRATELFLHITRSPPNALSDKERLKWKDSAKKALDRAEKVKVFTDSSRRRAAGGSPVPSTSSPASPSVGTGGGNGTVRLTPVAINPFAPHEQYYVLKKGSTINGLVYPLWDESEGPEATESPFHDPDGQPKLSSEQLEVSSIWKRPMHEFMSEEMGSTCDWEETPRILPQDIRQHVVSDCSVCASISVCLEHGRRFGSYLAESPLHHYCDAEKWVMRIGMGSKLFFSQKSGRFDFRMLVNGAWRRIVIDDHLPCNPADNSWMCMSISPQTKSPYTVWPSLLEKAYMKLMGGYDFPGSNSSIDLHAITGWIPEHVEIHRSDFERERTWQRISTGFLNGKCMVTLGTGTRPISFDSRIQLLPSHSYAVTDVFEADEGRMFTVLDSWAPETEDGKGVDGVNRMINVLWSDALNMFDGIYLSWDPSIWDKCITFHGMWKRQDPEDVTKQLFIKFRDNRPSTPPVDQVDGTRHPSPAEEDTEIWVLLTRHLSNSHRTQDFIALRVQVEDDVKGAVVLNQQMVCRKETYTNSTHILVRARLKPSDRNGILSVVASYDGVASEVGFTLNVYSPKDVDVEWEEGEGVGEARYSDKAGGNCTHPTFMINPQYRLVVHPAKPLSAALRAQNATTAGAGRMTFTLKSSKDIPVNVAVVRSNAGEERVTELAERDLIASSGPYTYGVAKVSKDIPPGEFTLILSTFDPETTGPFNLKIESVTNPFDVRLIPQEGAGMYSKSFIGSWDIRTSGGSISSAAHDRNPKYQVEVPTRTQFKARLQIVRSSKATPINLAVYQVPASSSLGSSSSRAGGSSSTLALASYKQVASSGQYDDALAGVATPVVDLSPGRYWVVPSTVRSGMEAEFRLVVWYSGGAVKVSGPV</sequence>
<dbReference type="InterPro" id="IPR001300">
    <property type="entry name" value="Peptidase_C2_calpain_cat"/>
</dbReference>
<dbReference type="GeneID" id="6006424"/>
<dbReference type="SMART" id="SM00720">
    <property type="entry name" value="calpain_III"/>
    <property type="match status" value="1"/>
</dbReference>
<evidence type="ECO:0000256" key="4">
    <source>
        <dbReference type="ARBA" id="ARBA00022807"/>
    </source>
</evidence>
<evidence type="ECO:0000256" key="1">
    <source>
        <dbReference type="ARBA" id="ARBA00010193"/>
    </source>
</evidence>
<dbReference type="InterPro" id="IPR038765">
    <property type="entry name" value="Papain-like_cys_pep_sf"/>
</dbReference>
<feature type="region of interest" description="Disordered" evidence="6">
    <location>
        <begin position="189"/>
        <end position="211"/>
    </location>
</feature>
<protein>
    <recommendedName>
        <fullName evidence="7">Calpain catalytic domain-containing protein</fullName>
    </recommendedName>
</protein>
<evidence type="ECO:0000313" key="9">
    <source>
        <dbReference type="Proteomes" id="UP000001861"/>
    </source>
</evidence>
<dbReference type="Proteomes" id="UP000001861">
    <property type="component" value="Unassembled WGS sequence"/>
</dbReference>
<keyword evidence="9" id="KW-1185">Reference proteome</keyword>
<dbReference type="OrthoDB" id="167576at2759"/>
<dbReference type="SMART" id="SM00230">
    <property type="entry name" value="CysPc"/>
    <property type="match status" value="1"/>
</dbReference>
<dbReference type="SUPFAM" id="SSF54001">
    <property type="entry name" value="Cysteine proteinases"/>
    <property type="match status" value="1"/>
</dbReference>
<feature type="domain" description="Calpain catalytic" evidence="7">
    <location>
        <begin position="185"/>
        <end position="492"/>
    </location>
</feature>
<dbReference type="eggNOG" id="KOG0045">
    <property type="taxonomic scope" value="Eukaryota"/>
</dbReference>
<dbReference type="InParanoid" id="A8N4X4"/>
<feature type="region of interest" description="Disordered" evidence="6">
    <location>
        <begin position="120"/>
        <end position="150"/>
    </location>
</feature>
<comment type="caution">
    <text evidence="5">Lacks conserved residue(s) required for the propagation of feature annotation.</text>
</comment>
<name>A8N4X4_COPC7</name>
<evidence type="ECO:0000256" key="2">
    <source>
        <dbReference type="ARBA" id="ARBA00022670"/>
    </source>
</evidence>
<dbReference type="InterPro" id="IPR007330">
    <property type="entry name" value="MIT_dom"/>
</dbReference>
<dbReference type="OMA" id="GDYRRGC"/>
<dbReference type="VEuPathDB" id="FungiDB:CC1G_04674"/>
<dbReference type="Pfam" id="PF01067">
    <property type="entry name" value="Calpain_III"/>
    <property type="match status" value="2"/>
</dbReference>
<dbReference type="PROSITE" id="PS50203">
    <property type="entry name" value="CALPAIN_CAT"/>
    <property type="match status" value="1"/>
</dbReference>
<dbReference type="InterPro" id="IPR022683">
    <property type="entry name" value="Calpain_III"/>
</dbReference>
<reference evidence="8 9" key="1">
    <citation type="journal article" date="2010" name="Proc. Natl. Acad. Sci. U.S.A.">
        <title>Insights into evolution of multicellular fungi from the assembled chromosomes of the mushroom Coprinopsis cinerea (Coprinus cinereus).</title>
        <authorList>
            <person name="Stajich J.E."/>
            <person name="Wilke S.K."/>
            <person name="Ahren D."/>
            <person name="Au C.H."/>
            <person name="Birren B.W."/>
            <person name="Borodovsky M."/>
            <person name="Burns C."/>
            <person name="Canback B."/>
            <person name="Casselton L.A."/>
            <person name="Cheng C.K."/>
            <person name="Deng J."/>
            <person name="Dietrich F.S."/>
            <person name="Fargo D.C."/>
            <person name="Farman M.L."/>
            <person name="Gathman A.C."/>
            <person name="Goldberg J."/>
            <person name="Guigo R."/>
            <person name="Hoegger P.J."/>
            <person name="Hooker J.B."/>
            <person name="Huggins A."/>
            <person name="James T.Y."/>
            <person name="Kamada T."/>
            <person name="Kilaru S."/>
            <person name="Kodira C."/>
            <person name="Kues U."/>
            <person name="Kupfer D."/>
            <person name="Kwan H.S."/>
            <person name="Lomsadze A."/>
            <person name="Li W."/>
            <person name="Lilly W.W."/>
            <person name="Ma L.J."/>
            <person name="Mackey A.J."/>
            <person name="Manning G."/>
            <person name="Martin F."/>
            <person name="Muraguchi H."/>
            <person name="Natvig D.O."/>
            <person name="Palmerini H."/>
            <person name="Ramesh M.A."/>
            <person name="Rehmeyer C.J."/>
            <person name="Roe B.A."/>
            <person name="Shenoy N."/>
            <person name="Stanke M."/>
            <person name="Ter-Hovhannisyan V."/>
            <person name="Tunlid A."/>
            <person name="Velagapudi R."/>
            <person name="Vision T.J."/>
            <person name="Zeng Q."/>
            <person name="Zolan M.E."/>
            <person name="Pukkila P.J."/>
        </authorList>
    </citation>
    <scope>NUCLEOTIDE SEQUENCE [LARGE SCALE GENOMIC DNA]</scope>
    <source>
        <strain evidence="9">Okayama-7 / 130 / ATCC MYA-4618 / FGSC 9003</strain>
    </source>
</reference>
<dbReference type="Pfam" id="PF00648">
    <property type="entry name" value="Peptidase_C2"/>
    <property type="match status" value="1"/>
</dbReference>
<evidence type="ECO:0000256" key="5">
    <source>
        <dbReference type="PROSITE-ProRule" id="PRU00239"/>
    </source>
</evidence>
<dbReference type="PANTHER" id="PTHR46143:SF1">
    <property type="entry name" value="CALPAIN-7"/>
    <property type="match status" value="1"/>
</dbReference>
<dbReference type="Gene3D" id="1.20.58.80">
    <property type="entry name" value="Phosphotransferase system, lactose/cellobiose-type IIA subunit"/>
    <property type="match status" value="1"/>
</dbReference>
<dbReference type="GO" id="GO:0004198">
    <property type="term" value="F:calcium-dependent cysteine-type endopeptidase activity"/>
    <property type="evidence" value="ECO:0007669"/>
    <property type="project" value="InterPro"/>
</dbReference>
<evidence type="ECO:0000256" key="6">
    <source>
        <dbReference type="SAM" id="MobiDB-lite"/>
    </source>
</evidence>
<dbReference type="KEGG" id="cci:CC1G_04674"/>
<proteinExistence type="inferred from homology"/>
<dbReference type="EMBL" id="AACS02000003">
    <property type="protein sequence ID" value="EAU91907.2"/>
    <property type="molecule type" value="Genomic_DNA"/>
</dbReference>
<evidence type="ECO:0000313" key="8">
    <source>
        <dbReference type="EMBL" id="EAU91907.2"/>
    </source>
</evidence>
<dbReference type="PANTHER" id="PTHR46143">
    <property type="entry name" value="CALPAIN-7"/>
    <property type="match status" value="1"/>
</dbReference>
<evidence type="ECO:0000259" key="7">
    <source>
        <dbReference type="PROSITE" id="PS50203"/>
    </source>
</evidence>
<comment type="caution">
    <text evidence="8">The sequence shown here is derived from an EMBL/GenBank/DDBJ whole genome shotgun (WGS) entry which is preliminary data.</text>
</comment>
<dbReference type="Gene3D" id="2.60.120.380">
    <property type="match status" value="2"/>
</dbReference>
<keyword evidence="3" id="KW-0378">Hydrolase</keyword>
<dbReference type="InterPro" id="IPR036213">
    <property type="entry name" value="Calpain_III_sf"/>
</dbReference>
<accession>A8N4X4</accession>
<dbReference type="STRING" id="240176.A8N4X4"/>
<evidence type="ECO:0000256" key="3">
    <source>
        <dbReference type="ARBA" id="ARBA00022801"/>
    </source>
</evidence>
<organism evidence="8 9">
    <name type="scientific">Coprinopsis cinerea (strain Okayama-7 / 130 / ATCC MYA-4618 / FGSC 9003)</name>
    <name type="common">Inky cap fungus</name>
    <name type="synonym">Hormographiella aspergillata</name>
    <dbReference type="NCBI Taxonomy" id="240176"/>
    <lineage>
        <taxon>Eukaryota</taxon>
        <taxon>Fungi</taxon>
        <taxon>Dikarya</taxon>
        <taxon>Basidiomycota</taxon>
        <taxon>Agaricomycotina</taxon>
        <taxon>Agaricomycetes</taxon>
        <taxon>Agaricomycetidae</taxon>
        <taxon>Agaricales</taxon>
        <taxon>Agaricineae</taxon>
        <taxon>Psathyrellaceae</taxon>
        <taxon>Coprinopsis</taxon>
    </lineage>
</organism>
<dbReference type="Pfam" id="PF04212">
    <property type="entry name" value="MIT"/>
    <property type="match status" value="1"/>
</dbReference>
<comment type="similarity">
    <text evidence="1">Belongs to the peptidase C2 family. PalB/RIM13 subfamily.</text>
</comment>
<dbReference type="GO" id="GO:0006508">
    <property type="term" value="P:proteolysis"/>
    <property type="evidence" value="ECO:0007669"/>
    <property type="project" value="UniProtKB-KW"/>
</dbReference>
<dbReference type="AlphaFoldDB" id="A8N4X4"/>
<gene>
    <name evidence="8" type="ORF">CC1G_04674</name>
</gene>
<keyword evidence="2" id="KW-0645">Protease</keyword>
<dbReference type="SUPFAM" id="SSF49758">
    <property type="entry name" value="Calpain large subunit, middle domain (domain III)"/>
    <property type="match status" value="3"/>
</dbReference>
<dbReference type="RefSeq" id="XP_001829985.2">
    <property type="nucleotide sequence ID" value="XM_001829933.2"/>
</dbReference>
<dbReference type="InterPro" id="IPR051297">
    <property type="entry name" value="PalB/RIM13"/>
</dbReference>
<dbReference type="SUPFAM" id="SSF116846">
    <property type="entry name" value="MIT domain"/>
    <property type="match status" value="1"/>
</dbReference>
<dbReference type="InterPro" id="IPR022682">
    <property type="entry name" value="Calpain_domain_III"/>
</dbReference>
<dbReference type="HOGENOM" id="CLU_006770_0_0_1"/>
<dbReference type="InterPro" id="IPR036181">
    <property type="entry name" value="MIT_dom_sf"/>
</dbReference>
<feature type="compositionally biased region" description="Low complexity" evidence="6">
    <location>
        <begin position="128"/>
        <end position="144"/>
    </location>
</feature>